<comment type="caution">
    <text evidence="1">The sequence shown here is derived from an EMBL/GenBank/DDBJ whole genome shotgun (WGS) entry which is preliminary data.</text>
</comment>
<reference evidence="2" key="2">
    <citation type="journal article" date="2019" name="Mol. Plant Microbe Interact.">
        <title>Genome sequence resources for four phytopathogenic fungi from the Colletotrichum orbiculare species complex.</title>
        <authorList>
            <person name="Gan P."/>
            <person name="Tsushima A."/>
            <person name="Narusaka M."/>
            <person name="Narusaka Y."/>
            <person name="Takano Y."/>
            <person name="Kubo Y."/>
            <person name="Shirasu K."/>
        </authorList>
    </citation>
    <scope>GENOME REANNOTATION</scope>
    <source>
        <strain evidence="2">104-T / ATCC 96160 / CBS 514.97 / LARS 414 / MAFF 240422</strain>
    </source>
</reference>
<organism evidence="1 2">
    <name type="scientific">Colletotrichum orbiculare (strain 104-T / ATCC 96160 / CBS 514.97 / LARS 414 / MAFF 240422)</name>
    <name type="common">Cucumber anthracnose fungus</name>
    <name type="synonym">Colletotrichum lagenarium</name>
    <dbReference type="NCBI Taxonomy" id="1213857"/>
    <lineage>
        <taxon>Eukaryota</taxon>
        <taxon>Fungi</taxon>
        <taxon>Dikarya</taxon>
        <taxon>Ascomycota</taxon>
        <taxon>Pezizomycotina</taxon>
        <taxon>Sordariomycetes</taxon>
        <taxon>Hypocreomycetidae</taxon>
        <taxon>Glomerellales</taxon>
        <taxon>Glomerellaceae</taxon>
        <taxon>Colletotrichum</taxon>
        <taxon>Colletotrichum orbiculare species complex</taxon>
    </lineage>
</organism>
<dbReference type="EMBL" id="AMCV02000017">
    <property type="protein sequence ID" value="TDZ20270.1"/>
    <property type="molecule type" value="Genomic_DNA"/>
</dbReference>
<protein>
    <submittedName>
        <fullName evidence="1">Uncharacterized protein</fullName>
    </submittedName>
</protein>
<sequence length="110" mass="11609">MQGDRTRRRDGYLKCESHHEVSCRPTQRESLEGRIQAFRASGDSRARVVVEVGPGHGSIGESGGNATSTLGGTMSCRVFAGSRFATVKRQDGWLVAGTGLDPGLTSNAGS</sequence>
<gene>
    <name evidence="1" type="ORF">Cob_v006408</name>
</gene>
<evidence type="ECO:0000313" key="1">
    <source>
        <dbReference type="EMBL" id="TDZ20270.1"/>
    </source>
</evidence>
<reference evidence="2" key="1">
    <citation type="journal article" date="2013" name="New Phytol.">
        <title>Comparative genomic and transcriptomic analyses reveal the hemibiotrophic stage shift of Colletotrichum fungi.</title>
        <authorList>
            <person name="Gan P."/>
            <person name="Ikeda K."/>
            <person name="Irieda H."/>
            <person name="Narusaka M."/>
            <person name="O'Connell R.J."/>
            <person name="Narusaka Y."/>
            <person name="Takano Y."/>
            <person name="Kubo Y."/>
            <person name="Shirasu K."/>
        </authorList>
    </citation>
    <scope>NUCLEOTIDE SEQUENCE [LARGE SCALE GENOMIC DNA]</scope>
    <source>
        <strain evidence="2">104-T / ATCC 96160 / CBS 514.97 / LARS 414 / MAFF 240422</strain>
    </source>
</reference>
<name>A0A484FPQ1_COLOR</name>
<keyword evidence="2" id="KW-1185">Reference proteome</keyword>
<proteinExistence type="predicted"/>
<evidence type="ECO:0000313" key="2">
    <source>
        <dbReference type="Proteomes" id="UP000014480"/>
    </source>
</evidence>
<dbReference type="AlphaFoldDB" id="A0A484FPQ1"/>
<dbReference type="Proteomes" id="UP000014480">
    <property type="component" value="Unassembled WGS sequence"/>
</dbReference>
<accession>A0A484FPQ1</accession>